<gene>
    <name evidence="2" type="ordered locus">Psed_1759</name>
</gene>
<dbReference type="InterPro" id="IPR053844">
    <property type="entry name" value="AH_C"/>
</dbReference>
<dbReference type="eggNOG" id="COG2105">
    <property type="taxonomic scope" value="Bacteria"/>
</dbReference>
<dbReference type="Proteomes" id="UP000007809">
    <property type="component" value="Chromosome"/>
</dbReference>
<dbReference type="EMBL" id="CP002593">
    <property type="protein sequence ID" value="AEA23994.1"/>
    <property type="molecule type" value="Genomic_DNA"/>
</dbReference>
<dbReference type="HOGENOM" id="CLU_125594_1_0_11"/>
<accession>F4CML0</accession>
<dbReference type="Gene3D" id="3.10.490.10">
    <property type="entry name" value="Gamma-glutamyl cyclotransferase-like"/>
    <property type="match status" value="1"/>
</dbReference>
<organism evidence="2 3">
    <name type="scientific">Pseudonocardia dioxanivorans (strain ATCC 55486 / DSM 44775 / JCM 13855 / CB1190)</name>
    <dbReference type="NCBI Taxonomy" id="675635"/>
    <lineage>
        <taxon>Bacteria</taxon>
        <taxon>Bacillati</taxon>
        <taxon>Actinomycetota</taxon>
        <taxon>Actinomycetes</taxon>
        <taxon>Pseudonocardiales</taxon>
        <taxon>Pseudonocardiaceae</taxon>
        <taxon>Pseudonocardia</taxon>
    </lineage>
</organism>
<evidence type="ECO:0000313" key="3">
    <source>
        <dbReference type="Proteomes" id="UP000007809"/>
    </source>
</evidence>
<dbReference type="OrthoDB" id="424376at2"/>
<proteinExistence type="predicted"/>
<dbReference type="KEGG" id="pdx:Psed_1759"/>
<dbReference type="AlphaFoldDB" id="F4CML0"/>
<evidence type="ECO:0000313" key="2">
    <source>
        <dbReference type="EMBL" id="AEA23994.1"/>
    </source>
</evidence>
<evidence type="ECO:0000259" key="1">
    <source>
        <dbReference type="Pfam" id="PF21986"/>
    </source>
</evidence>
<dbReference type="STRING" id="675635.Psed_1759"/>
<reference evidence="2 3" key="1">
    <citation type="journal article" date="2011" name="J. Bacteriol.">
        <title>Genome sequence of the 1,4-dioxane-degrading Pseudonocardia dioxanivorans strain CB1190.</title>
        <authorList>
            <person name="Sales C.M."/>
            <person name="Mahendra S."/>
            <person name="Grostern A."/>
            <person name="Parales R.E."/>
            <person name="Goodwin L.A."/>
            <person name="Woyke T."/>
            <person name="Nolan M."/>
            <person name="Lapidus A."/>
            <person name="Chertkov O."/>
            <person name="Ovchinnikova G."/>
            <person name="Sczyrba A."/>
            <person name="Alvarez-Cohen L."/>
        </authorList>
    </citation>
    <scope>NUCLEOTIDE SEQUENCE [LARGE SCALE GENOMIC DNA]</scope>
    <source>
        <strain evidence="3">ATCC 55486 / DSM 44775 / JCM 13855 / CB1190</strain>
    </source>
</reference>
<sequence length="127" mass="13477">MPRMFLNGTAMAGGADHHLVGGAALVTATTTAKRYRFHAVDGAYPALEDVGPDQGAAVQGEVYELSYEQLREVLLPGEPAGLELGVIELADGSGSLAMILRRPWDGGPAPTDISDLASWRAYREQQP</sequence>
<keyword evidence="3" id="KW-1185">Reference proteome</keyword>
<name>F4CML0_PSEUX</name>
<dbReference type="InterPro" id="IPR036568">
    <property type="entry name" value="GGCT-like_sf"/>
</dbReference>
<dbReference type="SUPFAM" id="SSF110857">
    <property type="entry name" value="Gamma-glutamyl cyclotransferase-like"/>
    <property type="match status" value="1"/>
</dbReference>
<dbReference type="Pfam" id="PF21986">
    <property type="entry name" value="AH_C"/>
    <property type="match status" value="1"/>
</dbReference>
<feature type="domain" description="Allophanate hydrolase C-terminal" evidence="1">
    <location>
        <begin position="3"/>
        <end position="123"/>
    </location>
</feature>
<protein>
    <submittedName>
        <fullName evidence="2">AIG2 family protein</fullName>
    </submittedName>
</protein>